<feature type="transmembrane region" description="Helical" evidence="1">
    <location>
        <begin position="75"/>
        <end position="93"/>
    </location>
</feature>
<dbReference type="GO" id="GO:0042802">
    <property type="term" value="F:identical protein binding"/>
    <property type="evidence" value="ECO:0007669"/>
    <property type="project" value="TreeGrafter"/>
</dbReference>
<keyword evidence="1" id="KW-0472">Membrane</keyword>
<dbReference type="PANTHER" id="PTHR40448">
    <property type="entry name" value="TWO-COMPONENT SENSOR HISTIDINE KINASE"/>
    <property type="match status" value="1"/>
</dbReference>
<feature type="transmembrane region" description="Helical" evidence="1">
    <location>
        <begin position="113"/>
        <end position="134"/>
    </location>
</feature>
<protein>
    <recommendedName>
        <fullName evidence="2">Sensor histidine kinase NatK-like C-terminal domain-containing protein</fullName>
    </recommendedName>
</protein>
<name>N9XNT7_9CLOT</name>
<feature type="transmembrane region" description="Helical" evidence="1">
    <location>
        <begin position="34"/>
        <end position="63"/>
    </location>
</feature>
<feature type="domain" description="Sensor histidine kinase NatK-like C-terminal" evidence="2">
    <location>
        <begin position="328"/>
        <end position="426"/>
    </location>
</feature>
<evidence type="ECO:0000313" key="4">
    <source>
        <dbReference type="Proteomes" id="UP000013097"/>
    </source>
</evidence>
<dbReference type="PATRIC" id="fig|999411.4.peg.2060"/>
<accession>N9XNT7</accession>
<dbReference type="Proteomes" id="UP000013097">
    <property type="component" value="Unassembled WGS sequence"/>
</dbReference>
<feature type="transmembrane region" description="Helical" evidence="1">
    <location>
        <begin position="12"/>
        <end position="28"/>
    </location>
</feature>
<feature type="transmembrane region" description="Helical" evidence="1">
    <location>
        <begin position="146"/>
        <end position="166"/>
    </location>
</feature>
<dbReference type="InterPro" id="IPR032834">
    <property type="entry name" value="NatK-like_C"/>
</dbReference>
<dbReference type="PANTHER" id="PTHR40448:SF1">
    <property type="entry name" value="TWO-COMPONENT SENSOR HISTIDINE KINASE"/>
    <property type="match status" value="1"/>
</dbReference>
<dbReference type="Pfam" id="PF14501">
    <property type="entry name" value="HATPase_c_5"/>
    <property type="match status" value="1"/>
</dbReference>
<dbReference type="EMBL" id="AGYT01000009">
    <property type="protein sequence ID" value="ENZ01383.1"/>
    <property type="molecule type" value="Genomic_DNA"/>
</dbReference>
<dbReference type="SUPFAM" id="SSF55874">
    <property type="entry name" value="ATPase domain of HSP90 chaperone/DNA topoisomerase II/histidine kinase"/>
    <property type="match status" value="1"/>
</dbReference>
<dbReference type="eggNOG" id="COG3290">
    <property type="taxonomic scope" value="Bacteria"/>
</dbReference>
<keyword evidence="1" id="KW-1133">Transmembrane helix</keyword>
<feature type="transmembrane region" description="Helical" evidence="1">
    <location>
        <begin position="178"/>
        <end position="199"/>
    </location>
</feature>
<evidence type="ECO:0000313" key="3">
    <source>
        <dbReference type="EMBL" id="ENZ01383.1"/>
    </source>
</evidence>
<evidence type="ECO:0000256" key="1">
    <source>
        <dbReference type="SAM" id="Phobius"/>
    </source>
</evidence>
<keyword evidence="1" id="KW-0812">Transmembrane</keyword>
<dbReference type="InterPro" id="IPR036890">
    <property type="entry name" value="HATPase_C_sf"/>
</dbReference>
<reference evidence="3 4" key="1">
    <citation type="submission" date="2013-01" db="EMBL/GenBank/DDBJ databases">
        <title>The Genome Sequence of Clostridium colicanis 209318.</title>
        <authorList>
            <consortium name="The Broad Institute Genome Sequencing Platform"/>
            <person name="Earl A."/>
            <person name="Ward D."/>
            <person name="Feldgarden M."/>
            <person name="Gevers D."/>
            <person name="Courvalin P."/>
            <person name="Lambert T."/>
            <person name="Walker B."/>
            <person name="Young S.K."/>
            <person name="Zeng Q."/>
            <person name="Gargeya S."/>
            <person name="Fitzgerald M."/>
            <person name="Haas B."/>
            <person name="Abouelleil A."/>
            <person name="Alvarado L."/>
            <person name="Arachchi H.M."/>
            <person name="Berlin A.M."/>
            <person name="Chapman S.B."/>
            <person name="Dewar J."/>
            <person name="Goldberg J."/>
            <person name="Griggs A."/>
            <person name="Gujja S."/>
            <person name="Hansen M."/>
            <person name="Howarth C."/>
            <person name="Imamovic A."/>
            <person name="Larimer J."/>
            <person name="McCowan C."/>
            <person name="Murphy C."/>
            <person name="Neiman D."/>
            <person name="Pearson M."/>
            <person name="Priest M."/>
            <person name="Roberts A."/>
            <person name="Saif S."/>
            <person name="Shea T."/>
            <person name="Sisk P."/>
            <person name="Sykes S."/>
            <person name="Wortman J."/>
            <person name="Nusbaum C."/>
            <person name="Birren B."/>
        </authorList>
    </citation>
    <scope>NUCLEOTIDE SEQUENCE [LARGE SCALE GENOMIC DNA]</scope>
    <source>
        <strain evidence="3 4">209318</strain>
    </source>
</reference>
<comment type="caution">
    <text evidence="3">The sequence shown here is derived from an EMBL/GenBank/DDBJ whole genome shotgun (WGS) entry which is preliminary data.</text>
</comment>
<dbReference type="HOGENOM" id="CLU_046138_1_2_9"/>
<gene>
    <name evidence="3" type="ORF">HMPREF1092_02092</name>
</gene>
<evidence type="ECO:0000259" key="2">
    <source>
        <dbReference type="Pfam" id="PF14501"/>
    </source>
</evidence>
<organism evidence="3 4">
    <name type="scientific">Clostridium thermobutyricum</name>
    <dbReference type="NCBI Taxonomy" id="29372"/>
    <lineage>
        <taxon>Bacteria</taxon>
        <taxon>Bacillati</taxon>
        <taxon>Bacillota</taxon>
        <taxon>Clostridia</taxon>
        <taxon>Eubacteriales</taxon>
        <taxon>Clostridiaceae</taxon>
        <taxon>Clostridium</taxon>
    </lineage>
</organism>
<proteinExistence type="predicted"/>
<keyword evidence="4" id="KW-1185">Reference proteome</keyword>
<sequence length="428" mass="48684">MKIFEVSVSVAYIYLLIFLSKAINLKMIDYIKNIIITILVGVIFYEINKIACIISILVILIYLIGKVDKNYKKSLFVSLIAIIIQAICSYFVGSVLETLPLYQSLFDTLFGVIISYSVLGVVIFGLGIVIFEIVNIRDIDFKENNFYINSVIAIFIVFCAIVYYNIYSLQSQSLTVTGKYTILIILISLIVILSLFVGIKGFYNDRDLKIKNNELKALQNYINETEDAYLEMRKFKHDYINILSSIAGYICDEDMKGLEDYFNKKIAPLNRTLENESLKLASLKNVKATEIKGILTIKTIQAQNKGINIDIEILEEIESISWDTILACRGIGILMDNAIEAAEECNYKKINLALIKKEKSKIIIIQNTYKDKNINLKKIYEQSYSTKGNDRGLGLSTLKESISKANNIILDTKISEEFFTQIITIQDM</sequence>
<dbReference type="RefSeq" id="WP_002598585.1">
    <property type="nucleotide sequence ID" value="NZ_KB850956.1"/>
</dbReference>
<dbReference type="Gene3D" id="3.30.565.10">
    <property type="entry name" value="Histidine kinase-like ATPase, C-terminal domain"/>
    <property type="match status" value="1"/>
</dbReference>
<dbReference type="AlphaFoldDB" id="N9XNT7"/>